<name>A0A919DT01_9ACTN</name>
<reference evidence="6" key="1">
    <citation type="journal article" date="2014" name="Int. J. Syst. Evol. Microbiol.">
        <title>Complete genome sequence of Corynebacterium casei LMG S-19264T (=DSM 44701T), isolated from a smear-ripened cheese.</title>
        <authorList>
            <consortium name="US DOE Joint Genome Institute (JGI-PGF)"/>
            <person name="Walter F."/>
            <person name="Albersmeier A."/>
            <person name="Kalinowski J."/>
            <person name="Ruckert C."/>
        </authorList>
    </citation>
    <scope>NUCLEOTIDE SEQUENCE</scope>
    <source>
        <strain evidence="6">JCM 4784</strain>
    </source>
</reference>
<dbReference type="EMBL" id="BNBT01000080">
    <property type="protein sequence ID" value="GHE73405.1"/>
    <property type="molecule type" value="Genomic_DNA"/>
</dbReference>
<feature type="transmembrane region" description="Helical" evidence="5">
    <location>
        <begin position="48"/>
        <end position="73"/>
    </location>
</feature>
<dbReference type="GO" id="GO:0012505">
    <property type="term" value="C:endomembrane system"/>
    <property type="evidence" value="ECO:0007669"/>
    <property type="project" value="UniProtKB-SubCell"/>
</dbReference>
<dbReference type="RefSeq" id="WP_190137988.1">
    <property type="nucleotide sequence ID" value="NZ_BNBT01000080.1"/>
</dbReference>
<evidence type="ECO:0000256" key="3">
    <source>
        <dbReference type="ARBA" id="ARBA00022989"/>
    </source>
</evidence>
<organism evidence="6 7">
    <name type="scientific">Streptomyces longispororuber</name>
    <dbReference type="NCBI Taxonomy" id="68230"/>
    <lineage>
        <taxon>Bacteria</taxon>
        <taxon>Bacillati</taxon>
        <taxon>Actinomycetota</taxon>
        <taxon>Actinomycetes</taxon>
        <taxon>Kitasatosporales</taxon>
        <taxon>Streptomycetaceae</taxon>
        <taxon>Streptomyces</taxon>
    </lineage>
</organism>
<evidence type="ECO:0000256" key="4">
    <source>
        <dbReference type="ARBA" id="ARBA00023136"/>
    </source>
</evidence>
<keyword evidence="3 5" id="KW-1133">Transmembrane helix</keyword>
<evidence type="ECO:0000256" key="1">
    <source>
        <dbReference type="ARBA" id="ARBA00004127"/>
    </source>
</evidence>
<protein>
    <recommendedName>
        <fullName evidence="8">Isoprenylcysteine carboxyl methyltransferase</fullName>
    </recommendedName>
</protein>
<dbReference type="PANTHER" id="PTHR43847">
    <property type="entry name" value="BLL3993 PROTEIN"/>
    <property type="match status" value="1"/>
</dbReference>
<proteinExistence type="predicted"/>
<accession>A0A919DT01</accession>
<dbReference type="AlphaFoldDB" id="A0A919DT01"/>
<comment type="subcellular location">
    <subcellularLocation>
        <location evidence="1">Endomembrane system</location>
        <topology evidence="1">Multi-pass membrane protein</topology>
    </subcellularLocation>
</comment>
<feature type="transmembrane region" description="Helical" evidence="5">
    <location>
        <begin position="140"/>
        <end position="169"/>
    </location>
</feature>
<keyword evidence="2 5" id="KW-0812">Transmembrane</keyword>
<reference evidence="6" key="2">
    <citation type="submission" date="2020-09" db="EMBL/GenBank/DDBJ databases">
        <authorList>
            <person name="Sun Q."/>
            <person name="Ohkuma M."/>
        </authorList>
    </citation>
    <scope>NUCLEOTIDE SEQUENCE</scope>
    <source>
        <strain evidence="6">JCM 4784</strain>
    </source>
</reference>
<keyword evidence="7" id="KW-1185">Reference proteome</keyword>
<evidence type="ECO:0008006" key="8">
    <source>
        <dbReference type="Google" id="ProtNLM"/>
    </source>
</evidence>
<dbReference type="Proteomes" id="UP000608024">
    <property type="component" value="Unassembled WGS sequence"/>
</dbReference>
<evidence type="ECO:0000256" key="2">
    <source>
        <dbReference type="ARBA" id="ARBA00022692"/>
    </source>
</evidence>
<keyword evidence="4 5" id="KW-0472">Membrane</keyword>
<gene>
    <name evidence="6" type="ORF">GCM10018785_46910</name>
</gene>
<feature type="transmembrane region" description="Helical" evidence="5">
    <location>
        <begin position="6"/>
        <end position="27"/>
    </location>
</feature>
<dbReference type="PANTHER" id="PTHR43847:SF1">
    <property type="entry name" value="BLL3993 PROTEIN"/>
    <property type="match status" value="1"/>
</dbReference>
<dbReference type="Gene3D" id="1.20.120.1630">
    <property type="match status" value="1"/>
</dbReference>
<dbReference type="InterPro" id="IPR052527">
    <property type="entry name" value="Metal_cation-efflux_comp"/>
</dbReference>
<evidence type="ECO:0000313" key="7">
    <source>
        <dbReference type="Proteomes" id="UP000608024"/>
    </source>
</evidence>
<dbReference type="Pfam" id="PF04191">
    <property type="entry name" value="PEMT"/>
    <property type="match status" value="1"/>
</dbReference>
<feature type="transmembrane region" description="Helical" evidence="5">
    <location>
        <begin position="85"/>
        <end position="103"/>
    </location>
</feature>
<evidence type="ECO:0000313" key="6">
    <source>
        <dbReference type="EMBL" id="GHE73405.1"/>
    </source>
</evidence>
<sequence length="219" mass="22672">MGTWTGWVALSVHVAAGVVGFGLRSWLHHRATGDNGYRFTPARPGTPPWWSQVLSGAGLALGGLAPLLAALGVTGPAGRPATAPVFWAGLAVAVAGYAGVFAAQQAMGRSWRIGVAVEERTALVTGGVFGLVRNPVYTSLLIGMAGIVAMVPGWLPLLAWALAFVGIALQVRTVEEPYLVRAHGAAYRAYAARVGRFLPGVGRAVTAGHARADEGRGTR</sequence>
<comment type="caution">
    <text evidence="6">The sequence shown here is derived from an EMBL/GenBank/DDBJ whole genome shotgun (WGS) entry which is preliminary data.</text>
</comment>
<evidence type="ECO:0000256" key="5">
    <source>
        <dbReference type="SAM" id="Phobius"/>
    </source>
</evidence>
<dbReference type="InterPro" id="IPR007318">
    <property type="entry name" value="Phopholipid_MeTrfase"/>
</dbReference>